<comment type="caution">
    <text evidence="3">The sequence shown here is derived from an EMBL/GenBank/DDBJ whole genome shotgun (WGS) entry which is preliminary data.</text>
</comment>
<feature type="compositionally biased region" description="Basic and acidic residues" evidence="1">
    <location>
        <begin position="270"/>
        <end position="285"/>
    </location>
</feature>
<feature type="domain" description="2EXR" evidence="2">
    <location>
        <begin position="3"/>
        <end position="69"/>
    </location>
</feature>
<dbReference type="Proteomes" id="UP001390339">
    <property type="component" value="Unassembled WGS sequence"/>
</dbReference>
<evidence type="ECO:0000313" key="4">
    <source>
        <dbReference type="Proteomes" id="UP001390339"/>
    </source>
</evidence>
<dbReference type="InterPro" id="IPR045518">
    <property type="entry name" value="2EXR"/>
</dbReference>
<sequence length="387" mass="44100">MCFPKFSELPTELQLEIWRFAMAAESRDRAVLLHDTHVVPRRQLCSPFLAVNSASRDEARRRYTVALEVVNMHMFAGGGGEGGVPGTLAESYRAVRSRFGHRLADAFGPLHRPRTREESAGVLYLSPHHDTFVLGLDFASLYDLAQRARGRPLRRRTPPPPSARTSRRKSLVGSNTSRYITESLPAEACQQIRNTVLAEQKRPGFEDWLVQNGGYTDQQAERLWRTRTFPGAEKGRHLWVEPSLMRPLTWGLDWELRASGVAMLEALENTRRRDRDRQDDIESKNESNNNNNNDNECSGGGELSRLNIRQWYKTPGPVLDSSGTGERYTDVVCDPDELQKAVSLYCFWLGVERCEHLLRGPLIGVWLINQMLKKCSERKAQNWILAR</sequence>
<reference evidence="3 4" key="1">
    <citation type="journal article" date="2024" name="IMA Fungus">
        <title>Apiospora arundinis, a panoply of carbohydrate-active enzymes and secondary metabolites.</title>
        <authorList>
            <person name="Sorensen T."/>
            <person name="Petersen C."/>
            <person name="Muurmann A.T."/>
            <person name="Christiansen J.V."/>
            <person name="Brundto M.L."/>
            <person name="Overgaard C.K."/>
            <person name="Boysen A.T."/>
            <person name="Wollenberg R.D."/>
            <person name="Larsen T.O."/>
            <person name="Sorensen J.L."/>
            <person name="Nielsen K.L."/>
            <person name="Sondergaard T.E."/>
        </authorList>
    </citation>
    <scope>NUCLEOTIDE SEQUENCE [LARGE SCALE GENOMIC DNA]</scope>
    <source>
        <strain evidence="3 4">AAU 773</strain>
    </source>
</reference>
<organism evidence="3 4">
    <name type="scientific">Apiospora arundinis</name>
    <dbReference type="NCBI Taxonomy" id="335852"/>
    <lineage>
        <taxon>Eukaryota</taxon>
        <taxon>Fungi</taxon>
        <taxon>Dikarya</taxon>
        <taxon>Ascomycota</taxon>
        <taxon>Pezizomycotina</taxon>
        <taxon>Sordariomycetes</taxon>
        <taxon>Xylariomycetidae</taxon>
        <taxon>Amphisphaeriales</taxon>
        <taxon>Apiosporaceae</taxon>
        <taxon>Apiospora</taxon>
    </lineage>
</organism>
<evidence type="ECO:0000256" key="1">
    <source>
        <dbReference type="SAM" id="MobiDB-lite"/>
    </source>
</evidence>
<gene>
    <name evidence="3" type="ORF">PGQ11_009885</name>
</gene>
<dbReference type="EMBL" id="JAPCWZ010000006">
    <property type="protein sequence ID" value="KAK8859151.1"/>
    <property type="molecule type" value="Genomic_DNA"/>
</dbReference>
<feature type="region of interest" description="Disordered" evidence="1">
    <location>
        <begin position="270"/>
        <end position="299"/>
    </location>
</feature>
<evidence type="ECO:0000313" key="3">
    <source>
        <dbReference type="EMBL" id="KAK8859151.1"/>
    </source>
</evidence>
<feature type="region of interest" description="Disordered" evidence="1">
    <location>
        <begin position="149"/>
        <end position="176"/>
    </location>
</feature>
<keyword evidence="4" id="KW-1185">Reference proteome</keyword>
<proteinExistence type="predicted"/>
<name>A0ABR2I8I3_9PEZI</name>
<evidence type="ECO:0000259" key="2">
    <source>
        <dbReference type="Pfam" id="PF20150"/>
    </source>
</evidence>
<feature type="compositionally biased region" description="Low complexity" evidence="1">
    <location>
        <begin position="286"/>
        <end position="297"/>
    </location>
</feature>
<dbReference type="Pfam" id="PF20150">
    <property type="entry name" value="2EXR"/>
    <property type="match status" value="1"/>
</dbReference>
<protein>
    <recommendedName>
        <fullName evidence="2">2EXR domain-containing protein</fullName>
    </recommendedName>
</protein>
<accession>A0ABR2I8I3</accession>